<evidence type="ECO:0000313" key="12">
    <source>
        <dbReference type="Proteomes" id="UP000553888"/>
    </source>
</evidence>
<evidence type="ECO:0000256" key="5">
    <source>
        <dbReference type="ARBA" id="ARBA00022927"/>
    </source>
</evidence>
<evidence type="ECO:0000256" key="1">
    <source>
        <dbReference type="ARBA" id="ARBA00004162"/>
    </source>
</evidence>
<proteinExistence type="inferred from homology"/>
<evidence type="ECO:0000256" key="4">
    <source>
        <dbReference type="ARBA" id="ARBA00022692"/>
    </source>
</evidence>
<dbReference type="Pfam" id="PF02416">
    <property type="entry name" value="TatA_B_E"/>
    <property type="match status" value="1"/>
</dbReference>
<keyword evidence="12" id="KW-1185">Reference proteome</keyword>
<comment type="subcellular location">
    <subcellularLocation>
        <location evidence="1 9">Cell membrane</location>
        <topology evidence="1 9">Single-pass membrane protein</topology>
    </subcellularLocation>
</comment>
<dbReference type="GO" id="GO:0008320">
    <property type="term" value="F:protein transmembrane transporter activity"/>
    <property type="evidence" value="ECO:0007669"/>
    <property type="project" value="UniProtKB-UniRule"/>
</dbReference>
<evidence type="ECO:0000256" key="9">
    <source>
        <dbReference type="HAMAP-Rule" id="MF_00236"/>
    </source>
</evidence>
<accession>A0A852YL54</accession>
<dbReference type="AlphaFoldDB" id="A0A852YL54"/>
<dbReference type="EMBL" id="JACBZY010000001">
    <property type="protein sequence ID" value="NYG99928.1"/>
    <property type="molecule type" value="Genomic_DNA"/>
</dbReference>
<keyword evidence="8 9" id="KW-0472">Membrane</keyword>
<sequence length="85" mass="8698">MGIFGNAFTGWHLLLVLAVIVLIFGATKLPALARSVGQSAKILKSELKDEDKGKDAQSGTAENAASAPVETSSATTTSAPPADRS</sequence>
<evidence type="ECO:0000256" key="6">
    <source>
        <dbReference type="ARBA" id="ARBA00022989"/>
    </source>
</evidence>
<evidence type="ECO:0000313" key="11">
    <source>
        <dbReference type="EMBL" id="NYG99928.1"/>
    </source>
</evidence>
<dbReference type="InterPro" id="IPR003369">
    <property type="entry name" value="TatA/B/E"/>
</dbReference>
<dbReference type="PANTHER" id="PTHR42982:SF8">
    <property type="entry name" value="SEC-INDEPENDENT PROTEIN TRANSLOCASE PROTEIN TATA"/>
    <property type="match status" value="1"/>
</dbReference>
<dbReference type="RefSeq" id="WP_179568436.1">
    <property type="nucleotide sequence ID" value="NZ_JACBZY010000001.1"/>
</dbReference>
<comment type="caution">
    <text evidence="11">The sequence shown here is derived from an EMBL/GenBank/DDBJ whole genome shotgun (WGS) entry which is preliminary data.</text>
</comment>
<dbReference type="GO" id="GO:0033281">
    <property type="term" value="C:TAT protein transport complex"/>
    <property type="evidence" value="ECO:0007669"/>
    <property type="project" value="UniProtKB-UniRule"/>
</dbReference>
<dbReference type="NCBIfam" id="TIGR01411">
    <property type="entry name" value="tatAE"/>
    <property type="match status" value="1"/>
</dbReference>
<dbReference type="HAMAP" id="MF_00236">
    <property type="entry name" value="TatA_E"/>
    <property type="match status" value="1"/>
</dbReference>
<comment type="function">
    <text evidence="9">Part of the twin-arginine translocation (Tat) system that transports large folded proteins containing a characteristic twin-arginine motif in their signal peptide across membranes. TatA could form the protein-conducting channel of the Tat system.</text>
</comment>
<gene>
    <name evidence="9" type="primary">tatA</name>
    <name evidence="11" type="ORF">BJ979_002554</name>
</gene>
<dbReference type="PANTHER" id="PTHR42982">
    <property type="entry name" value="SEC-INDEPENDENT PROTEIN TRANSLOCASE PROTEIN TATA"/>
    <property type="match status" value="1"/>
</dbReference>
<evidence type="ECO:0000256" key="8">
    <source>
        <dbReference type="ARBA" id="ARBA00023136"/>
    </source>
</evidence>
<evidence type="ECO:0000256" key="3">
    <source>
        <dbReference type="ARBA" id="ARBA00022475"/>
    </source>
</evidence>
<dbReference type="GO" id="GO:0043953">
    <property type="term" value="P:protein transport by the Tat complex"/>
    <property type="evidence" value="ECO:0007669"/>
    <property type="project" value="UniProtKB-UniRule"/>
</dbReference>
<protein>
    <recommendedName>
        <fullName evidence="9">Sec-independent protein translocase protein TatA</fullName>
    </recommendedName>
</protein>
<organism evidence="11 12">
    <name type="scientific">Schumannella luteola</name>
    <dbReference type="NCBI Taxonomy" id="472059"/>
    <lineage>
        <taxon>Bacteria</taxon>
        <taxon>Bacillati</taxon>
        <taxon>Actinomycetota</taxon>
        <taxon>Actinomycetes</taxon>
        <taxon>Micrococcales</taxon>
        <taxon>Microbacteriaceae</taxon>
        <taxon>Schumannella</taxon>
    </lineage>
</organism>
<keyword evidence="4 9" id="KW-0812">Transmembrane</keyword>
<reference evidence="11 12" key="1">
    <citation type="submission" date="2020-07" db="EMBL/GenBank/DDBJ databases">
        <title>Sequencing the genomes of 1000 actinobacteria strains.</title>
        <authorList>
            <person name="Klenk H.-P."/>
        </authorList>
    </citation>
    <scope>NUCLEOTIDE SEQUENCE [LARGE SCALE GENOMIC DNA]</scope>
    <source>
        <strain evidence="11 12">DSM 23141</strain>
    </source>
</reference>
<evidence type="ECO:0000256" key="2">
    <source>
        <dbReference type="ARBA" id="ARBA00022448"/>
    </source>
</evidence>
<feature type="compositionally biased region" description="Low complexity" evidence="10">
    <location>
        <begin position="64"/>
        <end position="85"/>
    </location>
</feature>
<keyword evidence="3 9" id="KW-1003">Cell membrane</keyword>
<name>A0A852YL54_9MICO</name>
<dbReference type="Proteomes" id="UP000553888">
    <property type="component" value="Unassembled WGS sequence"/>
</dbReference>
<evidence type="ECO:0000256" key="10">
    <source>
        <dbReference type="SAM" id="MobiDB-lite"/>
    </source>
</evidence>
<keyword evidence="5 9" id="KW-0653">Protein transport</keyword>
<comment type="subunit">
    <text evidence="9">The Tat system comprises two distinct complexes: a TatABC complex, containing multiple copies of TatA, TatB and TatC subunits, and a separate TatA complex, containing only TatA subunits. Substrates initially bind to the TatABC complex, which probably triggers association of the separate TatA complex to form the active translocon.</text>
</comment>
<comment type="similarity">
    <text evidence="9">Belongs to the TatA/E family.</text>
</comment>
<dbReference type="Gene3D" id="1.20.5.3310">
    <property type="match status" value="1"/>
</dbReference>
<dbReference type="InterPro" id="IPR006312">
    <property type="entry name" value="TatA/E"/>
</dbReference>
<keyword evidence="2 9" id="KW-0813">Transport</keyword>
<keyword evidence="6 9" id="KW-1133">Transmembrane helix</keyword>
<keyword evidence="7 9" id="KW-0811">Translocation</keyword>
<feature type="region of interest" description="Disordered" evidence="10">
    <location>
        <begin position="47"/>
        <end position="85"/>
    </location>
</feature>
<evidence type="ECO:0000256" key="7">
    <source>
        <dbReference type="ARBA" id="ARBA00023010"/>
    </source>
</evidence>